<evidence type="ECO:0000256" key="6">
    <source>
        <dbReference type="SAM" id="Phobius"/>
    </source>
</evidence>
<dbReference type="InterPro" id="IPR051708">
    <property type="entry name" value="Plant_Aspart_Prot_A1"/>
</dbReference>
<comment type="similarity">
    <text evidence="1">Belongs to the peptidase A1 family.</text>
</comment>
<dbReference type="InterPro" id="IPR033121">
    <property type="entry name" value="PEPTIDASE_A1"/>
</dbReference>
<proteinExistence type="inferred from homology"/>
<keyword evidence="6" id="KW-1133">Transmembrane helix</keyword>
<name>A0A6J5TIH8_PRUAR</name>
<keyword evidence="3" id="KW-0064">Aspartyl protease</keyword>
<dbReference type="InterPro" id="IPR021109">
    <property type="entry name" value="Peptidase_aspartic_dom_sf"/>
</dbReference>
<evidence type="ECO:0000256" key="3">
    <source>
        <dbReference type="ARBA" id="ARBA00022750"/>
    </source>
</evidence>
<evidence type="ECO:0000256" key="5">
    <source>
        <dbReference type="ARBA" id="ARBA00023180"/>
    </source>
</evidence>
<gene>
    <name evidence="8" type="ORF">CURHAP_LOCUS2177</name>
</gene>
<dbReference type="AlphaFoldDB" id="A0A6J5TIH8"/>
<dbReference type="SUPFAM" id="SSF50630">
    <property type="entry name" value="Acid proteases"/>
    <property type="match status" value="1"/>
</dbReference>
<organism evidence="8 9">
    <name type="scientific">Prunus armeniaca</name>
    <name type="common">Apricot</name>
    <name type="synonym">Armeniaca vulgaris</name>
    <dbReference type="NCBI Taxonomy" id="36596"/>
    <lineage>
        <taxon>Eukaryota</taxon>
        <taxon>Viridiplantae</taxon>
        <taxon>Streptophyta</taxon>
        <taxon>Embryophyta</taxon>
        <taxon>Tracheophyta</taxon>
        <taxon>Spermatophyta</taxon>
        <taxon>Magnoliopsida</taxon>
        <taxon>eudicotyledons</taxon>
        <taxon>Gunneridae</taxon>
        <taxon>Pentapetalae</taxon>
        <taxon>rosids</taxon>
        <taxon>fabids</taxon>
        <taxon>Rosales</taxon>
        <taxon>Rosaceae</taxon>
        <taxon>Amygdaloideae</taxon>
        <taxon>Amygdaleae</taxon>
        <taxon>Prunus</taxon>
    </lineage>
</organism>
<dbReference type="GO" id="GO:0006508">
    <property type="term" value="P:proteolysis"/>
    <property type="evidence" value="ECO:0007669"/>
    <property type="project" value="UniProtKB-KW"/>
</dbReference>
<dbReference type="GO" id="GO:0004190">
    <property type="term" value="F:aspartic-type endopeptidase activity"/>
    <property type="evidence" value="ECO:0007669"/>
    <property type="project" value="UniProtKB-KW"/>
</dbReference>
<dbReference type="GO" id="GO:0005576">
    <property type="term" value="C:extracellular region"/>
    <property type="evidence" value="ECO:0007669"/>
    <property type="project" value="TreeGrafter"/>
</dbReference>
<protein>
    <recommendedName>
        <fullName evidence="7">Peptidase A1 domain-containing protein</fullName>
    </recommendedName>
</protein>
<dbReference type="InterPro" id="IPR034161">
    <property type="entry name" value="Pepsin-like_plant"/>
</dbReference>
<keyword evidence="4" id="KW-0378">Hydrolase</keyword>
<dbReference type="InterPro" id="IPR032861">
    <property type="entry name" value="TAXi_N"/>
</dbReference>
<dbReference type="PANTHER" id="PTHR47967">
    <property type="entry name" value="OS07G0603500 PROTEIN-RELATED"/>
    <property type="match status" value="1"/>
</dbReference>
<dbReference type="Proteomes" id="UP000507222">
    <property type="component" value="Unassembled WGS sequence"/>
</dbReference>
<evidence type="ECO:0000256" key="2">
    <source>
        <dbReference type="ARBA" id="ARBA00022670"/>
    </source>
</evidence>
<sequence length="452" mass="50272">MQYSHILNNGHMTALSLFSTIFFFLNTIFTLQSIHSISSSTAGDGFSVRLIHHDSPLSPSYNHSMTAYDRIQAAAYRSVLRLNHIHSLTTTFSSSEQDISSRIVPENGEYIVTFSVGTPPTQVHAFMDTGSEVIWVKCSQSSPVFNPAKSSSYGHHPCDSLACEVLGVGRRTCAEFLDPCYYRVRYGDGSTTEGTLSHDKFAFEDPERNLVDVGHLDFGCSDYSSWHFVGNESGALGLSRRPLSLISQLGIKKFSYCMVLPNNEGSGSRLYFGSEAVISGGRTPFLEGEDRYYYVTLIGIRIGDQNVPLPVGIFNRTSDGEGGFMIDSGTTYTFLRSEAYDALIKALNEAIDLPQRRGPSEWFELCFEGSFEDLESAAPDVTFIFDGAEVILMKQTTYIEAKKGLWCLAMVRSNEKLSIFGNVQQQNYLLVLTLKNKWFLLLQLTTVLPSSR</sequence>
<evidence type="ECO:0000256" key="1">
    <source>
        <dbReference type="ARBA" id="ARBA00007447"/>
    </source>
</evidence>
<dbReference type="Pfam" id="PF14541">
    <property type="entry name" value="TAXi_C"/>
    <property type="match status" value="1"/>
</dbReference>
<feature type="transmembrane region" description="Helical" evidence="6">
    <location>
        <begin position="12"/>
        <end position="31"/>
    </location>
</feature>
<dbReference type="EMBL" id="CAEKDK010000001">
    <property type="protein sequence ID" value="CAB4262775.1"/>
    <property type="molecule type" value="Genomic_DNA"/>
</dbReference>
<dbReference type="InterPro" id="IPR032799">
    <property type="entry name" value="TAXi_C"/>
</dbReference>
<evidence type="ECO:0000256" key="4">
    <source>
        <dbReference type="ARBA" id="ARBA00022801"/>
    </source>
</evidence>
<dbReference type="CDD" id="cd05476">
    <property type="entry name" value="pepsin_A_like_plant"/>
    <property type="match status" value="1"/>
</dbReference>
<keyword evidence="6" id="KW-0812">Transmembrane</keyword>
<evidence type="ECO:0000259" key="7">
    <source>
        <dbReference type="PROSITE" id="PS51767"/>
    </source>
</evidence>
<dbReference type="Pfam" id="PF14543">
    <property type="entry name" value="TAXi_N"/>
    <property type="match status" value="1"/>
</dbReference>
<reference evidence="8 9" key="1">
    <citation type="submission" date="2020-05" db="EMBL/GenBank/DDBJ databases">
        <authorList>
            <person name="Campoy J."/>
            <person name="Schneeberger K."/>
            <person name="Spophaly S."/>
        </authorList>
    </citation>
    <scope>NUCLEOTIDE SEQUENCE [LARGE SCALE GENOMIC DNA]</scope>
    <source>
        <strain evidence="8">PruArmRojPasFocal</strain>
    </source>
</reference>
<dbReference type="PROSITE" id="PS51767">
    <property type="entry name" value="PEPTIDASE_A1"/>
    <property type="match status" value="1"/>
</dbReference>
<keyword evidence="5" id="KW-0325">Glycoprotein</keyword>
<keyword evidence="2" id="KW-0645">Protease</keyword>
<evidence type="ECO:0000313" key="9">
    <source>
        <dbReference type="Proteomes" id="UP000507222"/>
    </source>
</evidence>
<dbReference type="PANTHER" id="PTHR47967:SF91">
    <property type="entry name" value="PEPTIDASE A1 DOMAIN-CONTAINING PROTEIN"/>
    <property type="match status" value="1"/>
</dbReference>
<dbReference type="Gene3D" id="2.40.70.10">
    <property type="entry name" value="Acid Proteases"/>
    <property type="match status" value="2"/>
</dbReference>
<keyword evidence="6" id="KW-0472">Membrane</keyword>
<evidence type="ECO:0000313" key="8">
    <source>
        <dbReference type="EMBL" id="CAB4262775.1"/>
    </source>
</evidence>
<feature type="domain" description="Peptidase A1" evidence="7">
    <location>
        <begin position="110"/>
        <end position="442"/>
    </location>
</feature>
<accession>A0A6J5TIH8</accession>